<proteinExistence type="inferred from homology"/>
<dbReference type="Gene3D" id="3.10.20.90">
    <property type="entry name" value="Phosphatidylinositol 3-kinase Catalytic Subunit, Chain A, domain 1"/>
    <property type="match status" value="1"/>
</dbReference>
<keyword evidence="4" id="KW-0433">Leucine-rich repeat</keyword>
<dbReference type="InterPro" id="IPR032675">
    <property type="entry name" value="LRR_dom_sf"/>
</dbReference>
<dbReference type="AlphaFoldDB" id="A0A9N8DZG6"/>
<evidence type="ECO:0000256" key="5">
    <source>
        <dbReference type="ARBA" id="ARBA00022737"/>
    </source>
</evidence>
<protein>
    <submittedName>
        <fullName evidence="8">Tubulin-specific chaperone E</fullName>
    </submittedName>
</protein>
<evidence type="ECO:0000256" key="3">
    <source>
        <dbReference type="ARBA" id="ARBA00022490"/>
    </source>
</evidence>
<comment type="similarity">
    <text evidence="2">Belongs to the TBCE family.</text>
</comment>
<sequence length="623" mass="69408">MMSSVTTTTSTELSTSSITAGVTRIQDVDGYVGTVVYVGPVASAKDPTEHYAGVIWDDPSRGKHDGSVVCRRTNELVRHFSCAHPCGASFLRLSKLNLGVALNAALLRSKYVTTDSDELVAPNNLLQHTARTAQGHEKPIEFYGELKIRSHQQLEDLQTISLRRMGIAHVEQSKEWQEFQHLTALDLTGNLLSDWDTVLDILQQFPNLTDLNVAANRIRDPSKETIEQAIEQQYCQQAPFSALANLNLNHCGIESVQTLLWIGRLLPQLQQLCMAHANLGELDAETGRQAADTFEHLTQLDLTNCHLTSWSKQVVPLCSTLSCLQLLILDDNPIDTTNTTTEQHTDETETTTNYFSQLESLHLAGTQIATWQDLDGLLQFPKLTSLRFRRCPLLESMGTGEARAIAIARLGPNSTKLNASVISPKERHDAEKRYVSSVASQLLSLDASARDQFVQQYHKAFPQLLEQYKDIIVSAATAHSPGDDESPRSVAATSTSMVVNVSIQSMAASSCHQEPMVRRLPGSLPIKRIKAMCARTFGLDPDLQRLHFCTEFDAFPTELDDDEHTLAYYGVSDGATIFMNEIDLDAIKRQQEKVKQEQLSNLERQEALEVQKQQHKQQLLQKH</sequence>
<dbReference type="InterPro" id="IPR036859">
    <property type="entry name" value="CAP-Gly_dom_sf"/>
</dbReference>
<feature type="domain" description="Ubiquitin-like" evidence="7">
    <location>
        <begin position="499"/>
        <end position="579"/>
    </location>
</feature>
<dbReference type="Gene3D" id="2.30.30.190">
    <property type="entry name" value="CAP Gly-rich-like domain"/>
    <property type="match status" value="1"/>
</dbReference>
<comment type="subcellular location">
    <subcellularLocation>
        <location evidence="1">Cytoplasm</location>
    </subcellularLocation>
</comment>
<dbReference type="PANTHER" id="PTHR22710:SF2">
    <property type="entry name" value="X-RAY RADIATION RESISTANCE-ASSOCIATED PROTEIN 1"/>
    <property type="match status" value="1"/>
</dbReference>
<dbReference type="SMART" id="SM01052">
    <property type="entry name" value="CAP_GLY"/>
    <property type="match status" value="1"/>
</dbReference>
<evidence type="ECO:0000256" key="2">
    <source>
        <dbReference type="ARBA" id="ARBA00006286"/>
    </source>
</evidence>
<dbReference type="PROSITE" id="PS50053">
    <property type="entry name" value="UBIQUITIN_2"/>
    <property type="match status" value="1"/>
</dbReference>
<gene>
    <name evidence="8" type="ORF">SEMRO_500_G155370.1</name>
</gene>
<dbReference type="CDD" id="cd17044">
    <property type="entry name" value="Ubl_TBCE"/>
    <property type="match status" value="1"/>
</dbReference>
<dbReference type="GO" id="GO:0005737">
    <property type="term" value="C:cytoplasm"/>
    <property type="evidence" value="ECO:0007669"/>
    <property type="project" value="UniProtKB-SubCell"/>
</dbReference>
<dbReference type="Proteomes" id="UP001153069">
    <property type="component" value="Unassembled WGS sequence"/>
</dbReference>
<keyword evidence="3" id="KW-0963">Cytoplasm</keyword>
<dbReference type="Gene3D" id="3.80.10.10">
    <property type="entry name" value="Ribonuclease Inhibitor"/>
    <property type="match status" value="3"/>
</dbReference>
<keyword evidence="9" id="KW-1185">Reference proteome</keyword>
<dbReference type="GO" id="GO:0005634">
    <property type="term" value="C:nucleus"/>
    <property type="evidence" value="ECO:0007669"/>
    <property type="project" value="TreeGrafter"/>
</dbReference>
<dbReference type="OrthoDB" id="5273213at2759"/>
<dbReference type="InterPro" id="IPR044079">
    <property type="entry name" value="Ubl_TBCE"/>
</dbReference>
<evidence type="ECO:0000256" key="4">
    <source>
        <dbReference type="ARBA" id="ARBA00022614"/>
    </source>
</evidence>
<dbReference type="SUPFAM" id="SSF74924">
    <property type="entry name" value="Cap-Gly domain"/>
    <property type="match status" value="1"/>
</dbReference>
<dbReference type="EMBL" id="CAICTM010000499">
    <property type="protein sequence ID" value="CAB9511743.1"/>
    <property type="molecule type" value="Genomic_DNA"/>
</dbReference>
<evidence type="ECO:0000313" key="8">
    <source>
        <dbReference type="EMBL" id="CAB9511743.1"/>
    </source>
</evidence>
<dbReference type="PANTHER" id="PTHR22710">
    <property type="entry name" value="X-RAY RADIATION RESISTANCE ASSOCIATED PROTEIN 1 XRRA1"/>
    <property type="match status" value="1"/>
</dbReference>
<accession>A0A9N8DZG6</accession>
<keyword evidence="5" id="KW-0677">Repeat</keyword>
<organism evidence="8 9">
    <name type="scientific">Seminavis robusta</name>
    <dbReference type="NCBI Taxonomy" id="568900"/>
    <lineage>
        <taxon>Eukaryota</taxon>
        <taxon>Sar</taxon>
        <taxon>Stramenopiles</taxon>
        <taxon>Ochrophyta</taxon>
        <taxon>Bacillariophyta</taxon>
        <taxon>Bacillariophyceae</taxon>
        <taxon>Bacillariophycidae</taxon>
        <taxon>Naviculales</taxon>
        <taxon>Naviculaceae</taxon>
        <taxon>Seminavis</taxon>
    </lineage>
</organism>
<keyword evidence="6" id="KW-0143">Chaperone</keyword>
<dbReference type="Pfam" id="PF01302">
    <property type="entry name" value="CAP_GLY"/>
    <property type="match status" value="1"/>
</dbReference>
<comment type="caution">
    <text evidence="8">The sequence shown here is derived from an EMBL/GenBank/DDBJ whole genome shotgun (WGS) entry which is preliminary data.</text>
</comment>
<dbReference type="SUPFAM" id="SSF52058">
    <property type="entry name" value="L domain-like"/>
    <property type="match status" value="1"/>
</dbReference>
<name>A0A9N8DZG6_9STRA</name>
<dbReference type="InterPro" id="IPR000626">
    <property type="entry name" value="Ubiquitin-like_dom"/>
</dbReference>
<dbReference type="Pfam" id="PF14560">
    <property type="entry name" value="Ubiquitin_2"/>
    <property type="match status" value="1"/>
</dbReference>
<evidence type="ECO:0000259" key="7">
    <source>
        <dbReference type="PROSITE" id="PS50053"/>
    </source>
</evidence>
<evidence type="ECO:0000256" key="6">
    <source>
        <dbReference type="ARBA" id="ARBA00023186"/>
    </source>
</evidence>
<reference evidence="8" key="1">
    <citation type="submission" date="2020-06" db="EMBL/GenBank/DDBJ databases">
        <authorList>
            <consortium name="Plant Systems Biology data submission"/>
        </authorList>
    </citation>
    <scope>NUCLEOTIDE SEQUENCE</scope>
    <source>
        <strain evidence="8">D6</strain>
    </source>
</reference>
<dbReference type="SUPFAM" id="SSF54236">
    <property type="entry name" value="Ubiquitin-like"/>
    <property type="match status" value="1"/>
</dbReference>
<dbReference type="InterPro" id="IPR029071">
    <property type="entry name" value="Ubiquitin-like_domsf"/>
</dbReference>
<dbReference type="InterPro" id="IPR000938">
    <property type="entry name" value="CAP-Gly_domain"/>
</dbReference>
<evidence type="ECO:0000313" key="9">
    <source>
        <dbReference type="Proteomes" id="UP001153069"/>
    </source>
</evidence>
<evidence type="ECO:0000256" key="1">
    <source>
        <dbReference type="ARBA" id="ARBA00004496"/>
    </source>
</evidence>